<dbReference type="Proteomes" id="UP000469011">
    <property type="component" value="Unassembled WGS sequence"/>
</dbReference>
<evidence type="ECO:0000256" key="3">
    <source>
        <dbReference type="ARBA" id="ARBA00022692"/>
    </source>
</evidence>
<evidence type="ECO:0000313" key="7">
    <source>
        <dbReference type="EMBL" id="NDW06212.1"/>
    </source>
</evidence>
<gene>
    <name evidence="7" type="ORF">GTK09_17465</name>
</gene>
<keyword evidence="2" id="KW-1003">Cell membrane</keyword>
<feature type="transmembrane region" description="Helical" evidence="6">
    <location>
        <begin position="191"/>
        <end position="212"/>
    </location>
</feature>
<feature type="transmembrane region" description="Helical" evidence="6">
    <location>
        <begin position="114"/>
        <end position="135"/>
    </location>
</feature>
<dbReference type="InterPro" id="IPR001123">
    <property type="entry name" value="LeuE-type"/>
</dbReference>
<keyword evidence="5 6" id="KW-0472">Membrane</keyword>
<keyword evidence="4 6" id="KW-1133">Transmembrane helix</keyword>
<comment type="caution">
    <text evidence="7">The sequence shown here is derived from an EMBL/GenBank/DDBJ whole genome shotgun (WGS) entry which is preliminary data.</text>
</comment>
<feature type="transmembrane region" description="Helical" evidence="6">
    <location>
        <begin position="74"/>
        <end position="94"/>
    </location>
</feature>
<dbReference type="Pfam" id="PF01810">
    <property type="entry name" value="LysE"/>
    <property type="match status" value="1"/>
</dbReference>
<feature type="transmembrane region" description="Helical" evidence="6">
    <location>
        <begin position="6"/>
        <end position="31"/>
    </location>
</feature>
<dbReference type="PANTHER" id="PTHR30086">
    <property type="entry name" value="ARGININE EXPORTER PROTEIN ARGO"/>
    <property type="match status" value="1"/>
</dbReference>
<dbReference type="GO" id="GO:0005886">
    <property type="term" value="C:plasma membrane"/>
    <property type="evidence" value="ECO:0007669"/>
    <property type="project" value="UniProtKB-SubCell"/>
</dbReference>
<evidence type="ECO:0000256" key="4">
    <source>
        <dbReference type="ARBA" id="ARBA00022989"/>
    </source>
</evidence>
<keyword evidence="3 6" id="KW-0812">Transmembrane</keyword>
<dbReference type="EMBL" id="JAAAMG010000015">
    <property type="protein sequence ID" value="NDW06212.1"/>
    <property type="molecule type" value="Genomic_DNA"/>
</dbReference>
<reference evidence="7 8" key="1">
    <citation type="submission" date="2020-01" db="EMBL/GenBank/DDBJ databases">
        <title>Jiella pacifica sp. nov.</title>
        <authorList>
            <person name="Xue Z."/>
            <person name="Zhu S."/>
            <person name="Chen J."/>
            <person name="Yang J."/>
        </authorList>
    </citation>
    <scope>NUCLEOTIDE SEQUENCE [LARGE SCALE GENOMIC DNA]</scope>
    <source>
        <strain evidence="7 8">40Bstr34</strain>
    </source>
</reference>
<evidence type="ECO:0000256" key="6">
    <source>
        <dbReference type="SAM" id="Phobius"/>
    </source>
</evidence>
<feature type="transmembrane region" description="Helical" evidence="6">
    <location>
        <begin position="150"/>
        <end position="171"/>
    </location>
</feature>
<dbReference type="RefSeq" id="WP_163464751.1">
    <property type="nucleotide sequence ID" value="NZ_JAAAMG010000015.1"/>
</dbReference>
<protein>
    <submittedName>
        <fullName evidence="7">LysE family transporter</fullName>
    </submittedName>
</protein>
<sequence length="215" mass="21932">MTAAVIAPYLAYAAALGIAAFIPGPGVAGLVGQSLGNGLRASLFFLAGLALGDIVYLTIAVAGLAALAEIFAEALLVVKILGGAYLIYLGYLFWNSRGGLTKLGAARARSGLKAFLAGFTVTLGNPKTIVFYLALLPSVLDLHGVGVPEWSMLAVLTVIVLFVVLSPYALVAAKARSLMTQPAALRRLNRVAGGILGGAGALILGEAAVSAIRRV</sequence>
<dbReference type="GO" id="GO:0015171">
    <property type="term" value="F:amino acid transmembrane transporter activity"/>
    <property type="evidence" value="ECO:0007669"/>
    <property type="project" value="TreeGrafter"/>
</dbReference>
<feature type="transmembrane region" description="Helical" evidence="6">
    <location>
        <begin position="43"/>
        <end position="68"/>
    </location>
</feature>
<evidence type="ECO:0000313" key="8">
    <source>
        <dbReference type="Proteomes" id="UP000469011"/>
    </source>
</evidence>
<evidence type="ECO:0000256" key="2">
    <source>
        <dbReference type="ARBA" id="ARBA00022475"/>
    </source>
</evidence>
<evidence type="ECO:0000256" key="5">
    <source>
        <dbReference type="ARBA" id="ARBA00023136"/>
    </source>
</evidence>
<dbReference type="AlphaFoldDB" id="A0A6N9T6N8"/>
<comment type="subcellular location">
    <subcellularLocation>
        <location evidence="1">Cell membrane</location>
        <topology evidence="1">Multi-pass membrane protein</topology>
    </subcellularLocation>
</comment>
<evidence type="ECO:0000256" key="1">
    <source>
        <dbReference type="ARBA" id="ARBA00004651"/>
    </source>
</evidence>
<keyword evidence="8" id="KW-1185">Reference proteome</keyword>
<dbReference type="PANTHER" id="PTHR30086:SF20">
    <property type="entry name" value="ARGININE EXPORTER PROTEIN ARGO-RELATED"/>
    <property type="match status" value="1"/>
</dbReference>
<organism evidence="7 8">
    <name type="scientific">Jiella pacifica</name>
    <dbReference type="NCBI Taxonomy" id="2696469"/>
    <lineage>
        <taxon>Bacteria</taxon>
        <taxon>Pseudomonadati</taxon>
        <taxon>Pseudomonadota</taxon>
        <taxon>Alphaproteobacteria</taxon>
        <taxon>Hyphomicrobiales</taxon>
        <taxon>Aurantimonadaceae</taxon>
        <taxon>Jiella</taxon>
    </lineage>
</organism>
<proteinExistence type="predicted"/>
<name>A0A6N9T6N8_9HYPH</name>
<accession>A0A6N9T6N8</accession>